<dbReference type="STRING" id="1173027.Mic7113_2137"/>
<dbReference type="Pfam" id="PF08846">
    <property type="entry name" value="DUF1816"/>
    <property type="match status" value="1"/>
</dbReference>
<evidence type="ECO:0000313" key="2">
    <source>
        <dbReference type="Proteomes" id="UP000010471"/>
    </source>
</evidence>
<keyword evidence="2" id="KW-1185">Reference proteome</keyword>
<dbReference type="EMBL" id="CP003630">
    <property type="protein sequence ID" value="AFZ17952.1"/>
    <property type="molecule type" value="Genomic_DNA"/>
</dbReference>
<protein>
    <recommendedName>
        <fullName evidence="3">DUF1816 domain-containing protein</fullName>
    </recommendedName>
</protein>
<dbReference type="eggNOG" id="COG2199">
    <property type="taxonomic scope" value="Bacteria"/>
</dbReference>
<proteinExistence type="predicted"/>
<organism evidence="1 2">
    <name type="scientific">Allocoleopsis franciscana PCC 7113</name>
    <dbReference type="NCBI Taxonomy" id="1173027"/>
    <lineage>
        <taxon>Bacteria</taxon>
        <taxon>Bacillati</taxon>
        <taxon>Cyanobacteriota</taxon>
        <taxon>Cyanophyceae</taxon>
        <taxon>Coleofasciculales</taxon>
        <taxon>Coleofasciculaceae</taxon>
        <taxon>Allocoleopsis</taxon>
        <taxon>Allocoleopsis franciscana</taxon>
    </lineage>
</organism>
<dbReference type="KEGG" id="mic:Mic7113_2137"/>
<dbReference type="Proteomes" id="UP000010471">
    <property type="component" value="Chromosome"/>
</dbReference>
<gene>
    <name evidence="1" type="ORF">Mic7113_2137</name>
</gene>
<dbReference type="InterPro" id="IPR014945">
    <property type="entry name" value="DUF1816"/>
</dbReference>
<dbReference type="HOGENOM" id="CLU_168933_0_0_3"/>
<name>K9WEJ2_9CYAN</name>
<evidence type="ECO:0008006" key="3">
    <source>
        <dbReference type="Google" id="ProtNLM"/>
    </source>
</evidence>
<sequence>MIMLNAQPSKEHLQAGSSVPNLKLLQAIINKFLENTEEFFTSYLEKTGKAWWVEIVTKKPDCTYYFGPFASHREAQVSQLGYIEDLERERPQLIAIEIKQCQPKELTIFDDEGREKIDRKMSRSISA</sequence>
<evidence type="ECO:0000313" key="1">
    <source>
        <dbReference type="EMBL" id="AFZ17952.1"/>
    </source>
</evidence>
<accession>K9WEJ2</accession>
<reference evidence="1 2" key="1">
    <citation type="submission" date="2012-06" db="EMBL/GenBank/DDBJ databases">
        <title>Finished chromosome of genome of Microcoleus sp. PCC 7113.</title>
        <authorList>
            <consortium name="US DOE Joint Genome Institute"/>
            <person name="Gugger M."/>
            <person name="Coursin T."/>
            <person name="Rippka R."/>
            <person name="Tandeau De Marsac N."/>
            <person name="Huntemann M."/>
            <person name="Wei C.-L."/>
            <person name="Han J."/>
            <person name="Detter J.C."/>
            <person name="Han C."/>
            <person name="Tapia R."/>
            <person name="Chen A."/>
            <person name="Kyrpides N."/>
            <person name="Mavromatis K."/>
            <person name="Markowitz V."/>
            <person name="Szeto E."/>
            <person name="Ivanova N."/>
            <person name="Pagani I."/>
            <person name="Pati A."/>
            <person name="Goodwin L."/>
            <person name="Nordberg H.P."/>
            <person name="Cantor M.N."/>
            <person name="Hua S.X."/>
            <person name="Woyke T."/>
            <person name="Kerfeld C.A."/>
        </authorList>
    </citation>
    <scope>NUCLEOTIDE SEQUENCE [LARGE SCALE GENOMIC DNA]</scope>
    <source>
        <strain evidence="1 2">PCC 7113</strain>
    </source>
</reference>
<dbReference type="AlphaFoldDB" id="K9WEJ2"/>